<evidence type="ECO:0008006" key="3">
    <source>
        <dbReference type="Google" id="ProtNLM"/>
    </source>
</evidence>
<dbReference type="EMBL" id="JAMPLM010000020">
    <property type="protein sequence ID" value="MEP1060628.1"/>
    <property type="molecule type" value="Genomic_DNA"/>
</dbReference>
<evidence type="ECO:0000313" key="1">
    <source>
        <dbReference type="EMBL" id="MEP1060628.1"/>
    </source>
</evidence>
<proteinExistence type="predicted"/>
<name>A0ABV0KNL6_9CYAN</name>
<sequence length="243" mass="26014">MMATNQPHRSVRHFAQAVGSLGLRSQFVSIWAIVSLTTAAVGQAQQVVPLPPPPTVSVPGLTNAPLSINSTATPSGETVFLAPINRQGASSQYTVYVNGDSSYLLQQVQAIEPSASIQRYQGQAIIQARTFGDEASARRLIAALNAQGIIAEMTMGNAEMTAAPSKVVTTSRYLVVVPGSREELPALTERVIRMGIRQEAIQEKNAPLGPHLEIGPFAQHSDAKKISQFLNGGGFDSRVYYSR</sequence>
<reference evidence="1 2" key="1">
    <citation type="submission" date="2022-04" db="EMBL/GenBank/DDBJ databases">
        <title>Positive selection, recombination, and allopatry shape intraspecific diversity of widespread and dominant cyanobacteria.</title>
        <authorList>
            <person name="Wei J."/>
            <person name="Shu W."/>
            <person name="Hu C."/>
        </authorList>
    </citation>
    <scope>NUCLEOTIDE SEQUENCE [LARGE SCALE GENOMIC DNA]</scope>
    <source>
        <strain evidence="1 2">AS-A4</strain>
    </source>
</reference>
<dbReference type="RefSeq" id="WP_190448622.1">
    <property type="nucleotide sequence ID" value="NZ_JAMPLM010000020.1"/>
</dbReference>
<accession>A0ABV0KNL6</accession>
<dbReference type="Proteomes" id="UP001476950">
    <property type="component" value="Unassembled WGS sequence"/>
</dbReference>
<keyword evidence="2" id="KW-1185">Reference proteome</keyword>
<comment type="caution">
    <text evidence="1">The sequence shown here is derived from an EMBL/GenBank/DDBJ whole genome shotgun (WGS) entry which is preliminary data.</text>
</comment>
<organism evidence="1 2">
    <name type="scientific">Stenomitos frigidus AS-A4</name>
    <dbReference type="NCBI Taxonomy" id="2933935"/>
    <lineage>
        <taxon>Bacteria</taxon>
        <taxon>Bacillati</taxon>
        <taxon>Cyanobacteriota</taxon>
        <taxon>Cyanophyceae</taxon>
        <taxon>Leptolyngbyales</taxon>
        <taxon>Leptolyngbyaceae</taxon>
        <taxon>Stenomitos</taxon>
    </lineage>
</organism>
<protein>
    <recommendedName>
        <fullName evidence="3">SPOR domain-containing protein</fullName>
    </recommendedName>
</protein>
<gene>
    <name evidence="1" type="ORF">NDI38_19530</name>
</gene>
<evidence type="ECO:0000313" key="2">
    <source>
        <dbReference type="Proteomes" id="UP001476950"/>
    </source>
</evidence>